<evidence type="ECO:0000256" key="1">
    <source>
        <dbReference type="ARBA" id="ARBA00022729"/>
    </source>
</evidence>
<accession>A0A409VWL5</accession>
<feature type="domain" description="Yeast cell wall synthesis Kre9/Knh1-like N-terminal" evidence="3">
    <location>
        <begin position="37"/>
        <end position="120"/>
    </location>
</feature>
<dbReference type="EMBL" id="NHTK01005945">
    <property type="protein sequence ID" value="PPQ70662.1"/>
    <property type="molecule type" value="Genomic_DNA"/>
</dbReference>
<dbReference type="Proteomes" id="UP000284842">
    <property type="component" value="Unassembled WGS sequence"/>
</dbReference>
<dbReference type="InParanoid" id="A0A409VWL5"/>
<feature type="chain" id="PRO_5019410256" description="Yeast cell wall synthesis Kre9/Knh1-like N-terminal domain-containing protein" evidence="2">
    <location>
        <begin position="20"/>
        <end position="131"/>
    </location>
</feature>
<dbReference type="InterPro" id="IPR018466">
    <property type="entry name" value="Kre9/Knh1-like_N"/>
</dbReference>
<sequence length="131" mass="14221">MKFFTAVSALMTAIAAVSALPVADIKLRDVFAPPILTPTAGTVWTAGERVTVTWDLSDVPTQITNPIGNIRLRRDGWTSPFLLADDFQITDGSVEFTVPRVVEGNDYQLVLFGNSGNWSPEITITGTGVFY</sequence>
<evidence type="ECO:0000259" key="3">
    <source>
        <dbReference type="Pfam" id="PF10342"/>
    </source>
</evidence>
<dbReference type="Pfam" id="PF10342">
    <property type="entry name" value="Kre9_KNH"/>
    <property type="match status" value="1"/>
</dbReference>
<name>A0A409VWL5_9AGAR</name>
<gene>
    <name evidence="4" type="ORF">CVT24_000670</name>
</gene>
<evidence type="ECO:0000256" key="2">
    <source>
        <dbReference type="SAM" id="SignalP"/>
    </source>
</evidence>
<proteinExistence type="predicted"/>
<dbReference type="AlphaFoldDB" id="A0A409VWL5"/>
<keyword evidence="5" id="KW-1185">Reference proteome</keyword>
<feature type="signal peptide" evidence="2">
    <location>
        <begin position="1"/>
        <end position="19"/>
    </location>
</feature>
<keyword evidence="1 2" id="KW-0732">Signal</keyword>
<reference evidence="4 5" key="1">
    <citation type="journal article" date="2018" name="Evol. Lett.">
        <title>Horizontal gene cluster transfer increased hallucinogenic mushroom diversity.</title>
        <authorList>
            <person name="Reynolds H.T."/>
            <person name="Vijayakumar V."/>
            <person name="Gluck-Thaler E."/>
            <person name="Korotkin H.B."/>
            <person name="Matheny P.B."/>
            <person name="Slot J.C."/>
        </authorList>
    </citation>
    <scope>NUCLEOTIDE SEQUENCE [LARGE SCALE GENOMIC DNA]</scope>
    <source>
        <strain evidence="4 5">2629</strain>
    </source>
</reference>
<dbReference type="OrthoDB" id="2317741at2759"/>
<comment type="caution">
    <text evidence="4">The sequence shown here is derived from an EMBL/GenBank/DDBJ whole genome shotgun (WGS) entry which is preliminary data.</text>
</comment>
<protein>
    <recommendedName>
        <fullName evidence="3">Yeast cell wall synthesis Kre9/Knh1-like N-terminal domain-containing protein</fullName>
    </recommendedName>
</protein>
<evidence type="ECO:0000313" key="5">
    <source>
        <dbReference type="Proteomes" id="UP000284842"/>
    </source>
</evidence>
<dbReference type="STRING" id="181874.A0A409VWL5"/>
<organism evidence="4 5">
    <name type="scientific">Panaeolus cyanescens</name>
    <dbReference type="NCBI Taxonomy" id="181874"/>
    <lineage>
        <taxon>Eukaryota</taxon>
        <taxon>Fungi</taxon>
        <taxon>Dikarya</taxon>
        <taxon>Basidiomycota</taxon>
        <taxon>Agaricomycotina</taxon>
        <taxon>Agaricomycetes</taxon>
        <taxon>Agaricomycetidae</taxon>
        <taxon>Agaricales</taxon>
        <taxon>Agaricineae</taxon>
        <taxon>Galeropsidaceae</taxon>
        <taxon>Panaeolus</taxon>
    </lineage>
</organism>
<evidence type="ECO:0000313" key="4">
    <source>
        <dbReference type="EMBL" id="PPQ70662.1"/>
    </source>
</evidence>